<keyword evidence="1" id="KW-1185">Reference proteome</keyword>
<reference evidence="2" key="1">
    <citation type="submission" date="2016-11" db="UniProtKB">
        <authorList>
            <consortium name="WormBaseParasite"/>
        </authorList>
    </citation>
    <scope>IDENTIFICATION</scope>
</reference>
<dbReference type="WBParaSite" id="MhA1_Contig1827.frz3.gene5">
    <property type="protein sequence ID" value="MhA1_Contig1827.frz3.gene5"/>
    <property type="gene ID" value="MhA1_Contig1827.frz3.gene5"/>
</dbReference>
<name>A0A1I8BB85_MELHA</name>
<proteinExistence type="predicted"/>
<evidence type="ECO:0000313" key="1">
    <source>
        <dbReference type="Proteomes" id="UP000095281"/>
    </source>
</evidence>
<dbReference type="AlphaFoldDB" id="A0A1I8BB85"/>
<accession>A0A1I8BB85</accession>
<organism evidence="1 2">
    <name type="scientific">Meloidogyne hapla</name>
    <name type="common">Root-knot nematode worm</name>
    <dbReference type="NCBI Taxonomy" id="6305"/>
    <lineage>
        <taxon>Eukaryota</taxon>
        <taxon>Metazoa</taxon>
        <taxon>Ecdysozoa</taxon>
        <taxon>Nematoda</taxon>
        <taxon>Chromadorea</taxon>
        <taxon>Rhabditida</taxon>
        <taxon>Tylenchina</taxon>
        <taxon>Tylenchomorpha</taxon>
        <taxon>Tylenchoidea</taxon>
        <taxon>Meloidogynidae</taxon>
        <taxon>Meloidogyninae</taxon>
        <taxon>Meloidogyne</taxon>
    </lineage>
</organism>
<evidence type="ECO:0000313" key="2">
    <source>
        <dbReference type="WBParaSite" id="MhA1_Contig1827.frz3.gene5"/>
    </source>
</evidence>
<dbReference type="Proteomes" id="UP000095281">
    <property type="component" value="Unplaced"/>
</dbReference>
<sequence length="211" mass="25123">MKIVRCWFYRLFRCYFDKTIGYFHFIFNPEMIKILFDDDKNINLKISGNEISLGCTTQNINSLKFIVNYQLINESLYLNFDPLFDDLEQYNKYLFKILINGGFKMIVVCNNSLDNNILFDWIINHIETSTDLTKMVANIVLHCSGFSNLSLSEKAKSMRTTENFNCYEFANIYNPEMNYYIFFEKKDDLLNSVKIVKMWGDNMEYIKNKKD</sequence>
<protein>
    <submittedName>
        <fullName evidence="2">Uncharacterized protein</fullName>
    </submittedName>
</protein>